<evidence type="ECO:0000313" key="10">
    <source>
        <dbReference type="EMBL" id="CAF0689532.1"/>
    </source>
</evidence>
<name>A0A8J2BJG8_9BACT</name>
<keyword evidence="7" id="KW-0998">Cell outer membrane</keyword>
<dbReference type="SUPFAM" id="SSF56954">
    <property type="entry name" value="Outer membrane efflux proteins (OEP)"/>
    <property type="match status" value="1"/>
</dbReference>
<dbReference type="GO" id="GO:1990281">
    <property type="term" value="C:efflux pump complex"/>
    <property type="evidence" value="ECO:0007669"/>
    <property type="project" value="TreeGrafter"/>
</dbReference>
<keyword evidence="8" id="KW-0175">Coiled coil</keyword>
<dbReference type="GO" id="GO:0009279">
    <property type="term" value="C:cell outer membrane"/>
    <property type="evidence" value="ECO:0007669"/>
    <property type="project" value="UniProtKB-SubCell"/>
</dbReference>
<evidence type="ECO:0000256" key="8">
    <source>
        <dbReference type="SAM" id="Coils"/>
    </source>
</evidence>
<dbReference type="RefSeq" id="WP_174581709.1">
    <property type="nucleotide sequence ID" value="NZ_CAJNOB010000001.1"/>
</dbReference>
<keyword evidence="6 9" id="KW-0472">Membrane</keyword>
<evidence type="ECO:0000256" key="7">
    <source>
        <dbReference type="ARBA" id="ARBA00023237"/>
    </source>
</evidence>
<dbReference type="AlphaFoldDB" id="A0A8J2BJG8"/>
<gene>
    <name evidence="10" type="ORF">MPNT_10253</name>
</gene>
<dbReference type="InterPro" id="IPR051906">
    <property type="entry name" value="TolC-like"/>
</dbReference>
<dbReference type="GO" id="GO:0015288">
    <property type="term" value="F:porin activity"/>
    <property type="evidence" value="ECO:0007669"/>
    <property type="project" value="TreeGrafter"/>
</dbReference>
<dbReference type="Proteomes" id="UP000663859">
    <property type="component" value="Unassembled WGS sequence"/>
</dbReference>
<evidence type="ECO:0000256" key="1">
    <source>
        <dbReference type="ARBA" id="ARBA00004442"/>
    </source>
</evidence>
<keyword evidence="4" id="KW-1134">Transmembrane beta strand</keyword>
<dbReference type="EMBL" id="CAJNOB010000001">
    <property type="protein sequence ID" value="CAF0689532.1"/>
    <property type="molecule type" value="Genomic_DNA"/>
</dbReference>
<dbReference type="Gene3D" id="1.20.1600.10">
    <property type="entry name" value="Outer membrane efflux proteins (OEP)"/>
    <property type="match status" value="1"/>
</dbReference>
<evidence type="ECO:0000256" key="2">
    <source>
        <dbReference type="ARBA" id="ARBA00007613"/>
    </source>
</evidence>
<evidence type="ECO:0000256" key="5">
    <source>
        <dbReference type="ARBA" id="ARBA00022692"/>
    </source>
</evidence>
<protein>
    <submittedName>
        <fullName evidence="10">Putative Outer membrane protein TolC</fullName>
    </submittedName>
</protein>
<keyword evidence="5 9" id="KW-0812">Transmembrane</keyword>
<comment type="similarity">
    <text evidence="2">Belongs to the outer membrane factor (OMF) (TC 1.B.17) family.</text>
</comment>
<dbReference type="PANTHER" id="PTHR30026">
    <property type="entry name" value="OUTER MEMBRANE PROTEIN TOLC"/>
    <property type="match status" value="1"/>
</dbReference>
<evidence type="ECO:0000256" key="9">
    <source>
        <dbReference type="SAM" id="Phobius"/>
    </source>
</evidence>
<reference evidence="10" key="1">
    <citation type="submission" date="2021-02" db="EMBL/GenBank/DDBJ databases">
        <authorList>
            <person name="Cremers G."/>
            <person name="Picone N."/>
        </authorList>
    </citation>
    <scope>NUCLEOTIDE SEQUENCE</scope>
    <source>
        <strain evidence="10">PQ17</strain>
    </source>
</reference>
<evidence type="ECO:0000256" key="3">
    <source>
        <dbReference type="ARBA" id="ARBA00022448"/>
    </source>
</evidence>
<keyword evidence="9" id="KW-1133">Transmembrane helix</keyword>
<keyword evidence="11" id="KW-1185">Reference proteome</keyword>
<proteinExistence type="inferred from homology"/>
<dbReference type="PANTHER" id="PTHR30026:SF20">
    <property type="entry name" value="OUTER MEMBRANE PROTEIN TOLC"/>
    <property type="match status" value="1"/>
</dbReference>
<comment type="caution">
    <text evidence="10">The sequence shown here is derived from an EMBL/GenBank/DDBJ whole genome shotgun (WGS) entry which is preliminary data.</text>
</comment>
<feature type="transmembrane region" description="Helical" evidence="9">
    <location>
        <begin position="21"/>
        <end position="42"/>
    </location>
</feature>
<dbReference type="Pfam" id="PF02321">
    <property type="entry name" value="OEP"/>
    <property type="match status" value="2"/>
</dbReference>
<dbReference type="InterPro" id="IPR003423">
    <property type="entry name" value="OMP_efflux"/>
</dbReference>
<evidence type="ECO:0000256" key="6">
    <source>
        <dbReference type="ARBA" id="ARBA00023136"/>
    </source>
</evidence>
<evidence type="ECO:0000313" key="11">
    <source>
        <dbReference type="Proteomes" id="UP000663859"/>
    </source>
</evidence>
<comment type="subcellular location">
    <subcellularLocation>
        <location evidence="1">Cell outer membrane</location>
    </subcellularLocation>
</comment>
<organism evidence="10 11">
    <name type="scientific">Candidatus Methylacidithermus pantelleriae</name>
    <dbReference type="NCBI Taxonomy" id="2744239"/>
    <lineage>
        <taxon>Bacteria</taxon>
        <taxon>Pseudomonadati</taxon>
        <taxon>Verrucomicrobiota</taxon>
        <taxon>Methylacidiphilae</taxon>
        <taxon>Methylacidiphilales</taxon>
        <taxon>Methylacidiphilaceae</taxon>
        <taxon>Candidatus Methylacidithermus</taxon>
    </lineage>
</organism>
<sequence length="483" mass="53947">MGLESVGICGKRARAKARIELFLWLFLGLGAMPGWPFLGWGVERPELRWTKSVSLEDCYRQALAGNPDIRQARLGLEQALGRKIQLQARVMPRVGSNIFGGVQGPRFDNGERTVPYAIVFSQFGQPVFDLAILPSLREGRTLVAIAAQNLNQTVSQKLYEVRTTYCRALLFRELARHFAHRQRYLEANLKMAEDLFGSGRGGELAIEQARVALINVERQQKEALLDYRAALVDLSLAMGKDLGPEEVQALENGFGELSGRLGQKIPEINYVRERELALRQRPDLVLLRKLAEQMQEEKRIVEAGYFPTLGLIGSLQYVPANETRAVTSRPPLLAGQQFLISQLLYGAAMTWKVIDNGRVVGQARQWEAQRQAYGIQLEQLEKNVDSELLRIEQALVMASRKLEATDQAIALAQRSIDEAIAKLVSGQATELDFLKAESDLSEAQWNRMGALYDRDLALAQLDLLTGRYVQWNSPGSALSSGMP</sequence>
<evidence type="ECO:0000256" key="4">
    <source>
        <dbReference type="ARBA" id="ARBA00022452"/>
    </source>
</evidence>
<dbReference type="GO" id="GO:0015562">
    <property type="term" value="F:efflux transmembrane transporter activity"/>
    <property type="evidence" value="ECO:0007669"/>
    <property type="project" value="InterPro"/>
</dbReference>
<keyword evidence="3" id="KW-0813">Transport</keyword>
<feature type="coiled-coil region" evidence="8">
    <location>
        <begin position="363"/>
        <end position="397"/>
    </location>
</feature>
<accession>A0A8J2BJG8</accession>